<organism evidence="1">
    <name type="scientific">marine sediment metagenome</name>
    <dbReference type="NCBI Taxonomy" id="412755"/>
    <lineage>
        <taxon>unclassified sequences</taxon>
        <taxon>metagenomes</taxon>
        <taxon>ecological metagenomes</taxon>
    </lineage>
</organism>
<feature type="non-terminal residue" evidence="1">
    <location>
        <position position="30"/>
    </location>
</feature>
<proteinExistence type="predicted"/>
<dbReference type="AlphaFoldDB" id="X1DL54"/>
<protein>
    <submittedName>
        <fullName evidence="1">Uncharacterized protein</fullName>
    </submittedName>
</protein>
<reference evidence="1" key="1">
    <citation type="journal article" date="2014" name="Front. Microbiol.">
        <title>High frequency of phylogenetically diverse reductive dehalogenase-homologous genes in deep subseafloor sedimentary metagenomes.</title>
        <authorList>
            <person name="Kawai M."/>
            <person name="Futagami T."/>
            <person name="Toyoda A."/>
            <person name="Takaki Y."/>
            <person name="Nishi S."/>
            <person name="Hori S."/>
            <person name="Arai W."/>
            <person name="Tsubouchi T."/>
            <person name="Morono Y."/>
            <person name="Uchiyama I."/>
            <person name="Ito T."/>
            <person name="Fujiyama A."/>
            <person name="Inagaki F."/>
            <person name="Takami H."/>
        </authorList>
    </citation>
    <scope>NUCLEOTIDE SEQUENCE</scope>
    <source>
        <strain evidence="1">Expedition CK06-06</strain>
    </source>
</reference>
<gene>
    <name evidence="1" type="ORF">S01H4_63795</name>
</gene>
<dbReference type="EMBL" id="BART01038482">
    <property type="protein sequence ID" value="GAH05749.1"/>
    <property type="molecule type" value="Genomic_DNA"/>
</dbReference>
<name>X1DL54_9ZZZZ</name>
<evidence type="ECO:0000313" key="1">
    <source>
        <dbReference type="EMBL" id="GAH05749.1"/>
    </source>
</evidence>
<sequence>MEQVFVPSEERSHLSFKFVSFNGITYFFAD</sequence>
<comment type="caution">
    <text evidence="1">The sequence shown here is derived from an EMBL/GenBank/DDBJ whole genome shotgun (WGS) entry which is preliminary data.</text>
</comment>
<accession>X1DL54</accession>